<dbReference type="InterPro" id="IPR007698">
    <property type="entry name" value="AlaDH/PNT_NAD(H)-bd"/>
</dbReference>
<dbReference type="GO" id="GO:0042853">
    <property type="term" value="P:L-alanine catabolic process"/>
    <property type="evidence" value="ECO:0007669"/>
    <property type="project" value="InterPro"/>
</dbReference>
<evidence type="ECO:0000256" key="9">
    <source>
        <dbReference type="PIRSR" id="PIRSR000183-4"/>
    </source>
</evidence>
<evidence type="ECO:0000256" key="2">
    <source>
        <dbReference type="ARBA" id="ARBA00005689"/>
    </source>
</evidence>
<keyword evidence="5 8" id="KW-0520">NAD</keyword>
<comment type="catalytic activity">
    <reaction evidence="5">
        <text>L-alanine + NAD(+) + H2O = pyruvate + NH4(+) + NADH + H(+)</text>
        <dbReference type="Rhea" id="RHEA:18405"/>
        <dbReference type="ChEBI" id="CHEBI:15361"/>
        <dbReference type="ChEBI" id="CHEBI:15377"/>
        <dbReference type="ChEBI" id="CHEBI:15378"/>
        <dbReference type="ChEBI" id="CHEBI:28938"/>
        <dbReference type="ChEBI" id="CHEBI:57540"/>
        <dbReference type="ChEBI" id="CHEBI:57945"/>
        <dbReference type="ChEBI" id="CHEBI:57972"/>
        <dbReference type="EC" id="1.4.1.1"/>
    </reaction>
</comment>
<keyword evidence="13" id="KW-1185">Reference proteome</keyword>
<dbReference type="RefSeq" id="WP_011264620.1">
    <property type="nucleotide sequence ID" value="NC_006908.1"/>
</dbReference>
<comment type="cofactor">
    <cofactor evidence="9">
        <name>Mg(2+)</name>
        <dbReference type="ChEBI" id="CHEBI:18420"/>
    </cofactor>
    <text evidence="9">Binds 1 Mg(2+) ion per subunit.</text>
</comment>
<protein>
    <recommendedName>
        <fullName evidence="3 5">Alanine dehydrogenase</fullName>
        <ecNumber evidence="3 5">1.4.1.1</ecNumber>
    </recommendedName>
</protein>
<organism evidence="12 13">
    <name type="scientific">Mycoplasma mobile (strain ATCC 43663 / 163K / NCTC 11711)</name>
    <name type="common">Mesomycoplasma mobile</name>
    <dbReference type="NCBI Taxonomy" id="267748"/>
    <lineage>
        <taxon>Bacteria</taxon>
        <taxon>Bacillati</taxon>
        <taxon>Mycoplasmatota</taxon>
        <taxon>Mycoplasmoidales</taxon>
        <taxon>Metamycoplasmataceae</taxon>
        <taxon>Mesomycoplasma</taxon>
    </lineage>
</organism>
<dbReference type="OrthoDB" id="9804592at2"/>
<dbReference type="Gene3D" id="3.40.50.720">
    <property type="entry name" value="NAD(P)-binding Rossmann-like Domain"/>
    <property type="match status" value="2"/>
</dbReference>
<evidence type="ECO:0000256" key="8">
    <source>
        <dbReference type="PIRSR" id="PIRSR000183-3"/>
    </source>
</evidence>
<dbReference type="SUPFAM" id="SSF51735">
    <property type="entry name" value="NAD(P)-binding Rossmann-fold domains"/>
    <property type="match status" value="1"/>
</dbReference>
<dbReference type="SMART" id="SM01002">
    <property type="entry name" value="AlaDh_PNT_C"/>
    <property type="match status" value="1"/>
</dbReference>
<dbReference type="HOGENOM" id="CLU_003376_3_0_14"/>
<dbReference type="SUPFAM" id="SSF52283">
    <property type="entry name" value="Formate/glycerate dehydrogenase catalytic domain-like"/>
    <property type="match status" value="1"/>
</dbReference>
<dbReference type="PIRSF" id="PIRSF000183">
    <property type="entry name" value="Alanine_dh"/>
    <property type="match status" value="1"/>
</dbReference>
<dbReference type="PANTHER" id="PTHR42795:SF1">
    <property type="entry name" value="ALANINE DEHYDROGENASE"/>
    <property type="match status" value="1"/>
</dbReference>
<dbReference type="SMART" id="SM01003">
    <property type="entry name" value="AlaDh_PNT_N"/>
    <property type="match status" value="1"/>
</dbReference>
<dbReference type="Pfam" id="PF01262">
    <property type="entry name" value="AlaDh_PNT_C"/>
    <property type="match status" value="1"/>
</dbReference>
<dbReference type="EMBL" id="AE017308">
    <property type="protein sequence ID" value="AAT27586.1"/>
    <property type="molecule type" value="Genomic_DNA"/>
</dbReference>
<dbReference type="GO" id="GO:0005886">
    <property type="term" value="C:plasma membrane"/>
    <property type="evidence" value="ECO:0007669"/>
    <property type="project" value="TreeGrafter"/>
</dbReference>
<evidence type="ECO:0000256" key="1">
    <source>
        <dbReference type="ARBA" id="ARBA00005206"/>
    </source>
</evidence>
<feature type="domain" description="Alanine dehydrogenase/pyridine nucleotide transhydrogenase NAD(H)-binding" evidence="10">
    <location>
        <begin position="146"/>
        <end position="304"/>
    </location>
</feature>
<reference evidence="12 13" key="1">
    <citation type="journal article" date="2004" name="Genome Res.">
        <title>The complete genome and proteome of Mycoplasma mobile.</title>
        <authorList>
            <person name="Jaffe J.D."/>
            <person name="Stange-Thomann N."/>
            <person name="Smith C."/>
            <person name="DeCaprio D."/>
            <person name="Fisher S."/>
            <person name="Butler J."/>
            <person name="Calvo S."/>
            <person name="Elkins T."/>
            <person name="FitzGerald M.G."/>
            <person name="Hafez N."/>
            <person name="Kodira C.D."/>
            <person name="Major J."/>
            <person name="Wang S."/>
            <person name="Wilkinson J."/>
            <person name="Nicol R."/>
            <person name="Nusbaum C."/>
            <person name="Birren B."/>
            <person name="Berg H.C."/>
            <person name="Church G.M."/>
        </authorList>
    </citation>
    <scope>NUCLEOTIDE SEQUENCE [LARGE SCALE GENOMIC DNA]</scope>
    <source>
        <strain evidence="13">ATCC 43663 / 163K / NCTC 11711</strain>
    </source>
</reference>
<gene>
    <name evidence="12" type="primary">ald</name>
    <name evidence="12" type="ordered locus">MMOB1000</name>
</gene>
<dbReference type="InterPro" id="IPR036291">
    <property type="entry name" value="NAD(P)-bd_dom_sf"/>
</dbReference>
<keyword evidence="8" id="KW-0547">Nucleotide-binding</keyword>
<evidence type="ECO:0000259" key="11">
    <source>
        <dbReference type="SMART" id="SM01003"/>
    </source>
</evidence>
<feature type="binding site" evidence="8">
    <location>
        <position position="226"/>
    </location>
    <ligand>
        <name>NAD(+)</name>
        <dbReference type="ChEBI" id="CHEBI:57540"/>
    </ligand>
</feature>
<dbReference type="Pfam" id="PF05222">
    <property type="entry name" value="AlaDh_PNT_N"/>
    <property type="match status" value="1"/>
</dbReference>
<sequence length="377" mass="41126">MKIGFPKEIKNNEFRIGVTPNIVSDLVKNKHEVLIEKNAGLEAGFSDEDFIKSGAKISTQEEVWKSPFIIKIKEPLESEFKFFKKDQVIFTYFHLATDPKLAKALMDSQAIGLAYELVRKDNKNILLAPMSVVAGKLAILNGAFYLQKQNKGFGILPGGIEGTRHGKTLVVGGGIVGQSAAWNSLIIGQNTVVLDKNEALIKQLNESKEFKNASTLSKGKFEAYVSDEKTLTEHIKDADLVVSTIHIPGAKVAKLITKTHVESMKKGSVIVDVAIDQGGSVETIIAPTSHSNPISEYKGILQYAVPNMPGATPRTASLALTNATEFYIHEIANKGFLNSIKSAKELFGGVLAYKGKMTNENIAKALKLEFVPLEKLL</sequence>
<dbReference type="STRING" id="267748.MMOB1000"/>
<dbReference type="InterPro" id="IPR007886">
    <property type="entry name" value="AlaDH/PNT_N"/>
</dbReference>
<feature type="binding site" evidence="8">
    <location>
        <begin position="273"/>
        <end position="276"/>
    </location>
    <ligand>
        <name>NAD(+)</name>
        <dbReference type="ChEBI" id="CHEBI:57540"/>
    </ligand>
</feature>
<dbReference type="InterPro" id="IPR008141">
    <property type="entry name" value="Ala_DH"/>
</dbReference>
<accession>Q6KIJ0</accession>
<keyword evidence="9" id="KW-0460">Magnesium</keyword>
<proteinExistence type="inferred from homology"/>
<dbReference type="GO" id="GO:0046872">
    <property type="term" value="F:metal ion binding"/>
    <property type="evidence" value="ECO:0007669"/>
    <property type="project" value="UniProtKB-KW"/>
</dbReference>
<dbReference type="KEGG" id="mmo:MMOB1000"/>
<dbReference type="AlphaFoldDB" id="Q6KIJ0"/>
<comment type="pathway">
    <text evidence="1">Amino-acid degradation; L-alanine degradation via dehydrogenase pathway; NH(3) and pyruvate from L-alanine: step 1/1.</text>
</comment>
<keyword evidence="4 5" id="KW-0560">Oxidoreductase</keyword>
<feature type="active site" description="Proton donor/acceptor" evidence="6">
    <location>
        <position position="276"/>
    </location>
</feature>
<feature type="binding site" evidence="8">
    <location>
        <position position="195"/>
    </location>
    <ligand>
        <name>NAD(+)</name>
        <dbReference type="ChEBI" id="CHEBI:57540"/>
    </ligand>
</feature>
<comment type="similarity">
    <text evidence="2 5">Belongs to the AlaDH/PNT family.</text>
</comment>
<dbReference type="GO" id="GO:0000166">
    <property type="term" value="F:nucleotide binding"/>
    <property type="evidence" value="ECO:0007669"/>
    <property type="project" value="UniProtKB-KW"/>
</dbReference>
<name>Q6KIJ0_MYCM1</name>
<feature type="binding site" evidence="8">
    <location>
        <begin position="305"/>
        <end position="308"/>
    </location>
    <ligand>
        <name>NAD(+)</name>
        <dbReference type="ChEBI" id="CHEBI:57540"/>
    </ligand>
</feature>
<evidence type="ECO:0000259" key="10">
    <source>
        <dbReference type="SMART" id="SM01002"/>
    </source>
</evidence>
<evidence type="ECO:0000313" key="13">
    <source>
        <dbReference type="Proteomes" id="UP000009072"/>
    </source>
</evidence>
<dbReference type="PANTHER" id="PTHR42795">
    <property type="entry name" value="ALANINE DEHYDROGENASE"/>
    <property type="match status" value="1"/>
</dbReference>
<evidence type="ECO:0000256" key="6">
    <source>
        <dbReference type="PIRSR" id="PIRSR000183-1"/>
    </source>
</evidence>
<keyword evidence="9" id="KW-0479">Metal-binding</keyword>
<dbReference type="Proteomes" id="UP000009072">
    <property type="component" value="Chromosome"/>
</dbReference>
<feature type="binding site" evidence="8">
    <location>
        <position position="131"/>
    </location>
    <ligand>
        <name>NAD(+)</name>
        <dbReference type="ChEBI" id="CHEBI:57540"/>
    </ligand>
</feature>
<evidence type="ECO:0000256" key="5">
    <source>
        <dbReference type="PIRNR" id="PIRNR000183"/>
    </source>
</evidence>
<dbReference type="eggNOG" id="COG0686">
    <property type="taxonomic scope" value="Bacteria"/>
</dbReference>
<feature type="binding site" evidence="7">
    <location>
        <position position="15"/>
    </location>
    <ligand>
        <name>substrate</name>
    </ligand>
</feature>
<feature type="active site" description="Proton donor/acceptor" evidence="6">
    <location>
        <position position="94"/>
    </location>
</feature>
<dbReference type="EC" id="1.4.1.1" evidence="3 5"/>
<evidence type="ECO:0000313" key="12">
    <source>
        <dbReference type="EMBL" id="AAT27586.1"/>
    </source>
</evidence>
<feature type="binding site" evidence="9">
    <location>
        <position position="330"/>
    </location>
    <ligand>
        <name>Mg(2+)</name>
        <dbReference type="ChEBI" id="CHEBI:18420"/>
    </ligand>
</feature>
<feature type="domain" description="Alanine dehydrogenase/pyridine nucleotide transhydrogenase N-terminal" evidence="11">
    <location>
        <begin position="4"/>
        <end position="134"/>
    </location>
</feature>
<dbReference type="GO" id="GO:0000286">
    <property type="term" value="F:alanine dehydrogenase activity"/>
    <property type="evidence" value="ECO:0007669"/>
    <property type="project" value="UniProtKB-UniRule"/>
</dbReference>
<feature type="binding site" evidence="7">
    <location>
        <position position="73"/>
    </location>
    <ligand>
        <name>substrate</name>
    </ligand>
</feature>
<dbReference type="CDD" id="cd05305">
    <property type="entry name" value="L-AlaDH"/>
    <property type="match status" value="1"/>
</dbReference>
<evidence type="ECO:0000256" key="4">
    <source>
        <dbReference type="ARBA" id="ARBA00023002"/>
    </source>
</evidence>
<evidence type="ECO:0000256" key="3">
    <source>
        <dbReference type="ARBA" id="ARBA00012897"/>
    </source>
</evidence>
<evidence type="ECO:0000256" key="7">
    <source>
        <dbReference type="PIRSR" id="PIRSR000183-2"/>
    </source>
</evidence>